<name>A0ABV4SDZ9_9ACTN</name>
<dbReference type="Proteomes" id="UP001571476">
    <property type="component" value="Unassembled WGS sequence"/>
</dbReference>
<dbReference type="RefSeq" id="WP_327576176.1">
    <property type="nucleotide sequence ID" value="NZ_JBGOSP010000002.1"/>
</dbReference>
<proteinExistence type="predicted"/>
<dbReference type="InterPro" id="IPR011051">
    <property type="entry name" value="RmlC_Cupin_sf"/>
</dbReference>
<evidence type="ECO:0000313" key="1">
    <source>
        <dbReference type="EMBL" id="MFA3835379.1"/>
    </source>
</evidence>
<dbReference type="SUPFAM" id="SSF51182">
    <property type="entry name" value="RmlC-like cupins"/>
    <property type="match status" value="1"/>
</dbReference>
<evidence type="ECO:0008006" key="3">
    <source>
        <dbReference type="Google" id="ProtNLM"/>
    </source>
</evidence>
<reference evidence="1 2" key="1">
    <citation type="submission" date="2024-08" db="EMBL/GenBank/DDBJ databases">
        <title>Genome sequence of Streptomyces aureus CACIA-1.46HGO.</title>
        <authorList>
            <person name="Evangelista-Martinez Z."/>
        </authorList>
    </citation>
    <scope>NUCLEOTIDE SEQUENCE [LARGE SCALE GENOMIC DNA]</scope>
    <source>
        <strain evidence="1 2">CACIA-1.46HGO</strain>
    </source>
</reference>
<accession>A0ABV4SDZ9</accession>
<protein>
    <recommendedName>
        <fullName evidence="3">Cupin domain-containing protein</fullName>
    </recommendedName>
</protein>
<dbReference type="Gene3D" id="2.60.120.10">
    <property type="entry name" value="Jelly Rolls"/>
    <property type="match status" value="2"/>
</dbReference>
<comment type="caution">
    <text evidence="1">The sequence shown here is derived from an EMBL/GenBank/DDBJ whole genome shotgun (WGS) entry which is preliminary data.</text>
</comment>
<dbReference type="InterPro" id="IPR014710">
    <property type="entry name" value="RmlC-like_jellyroll"/>
</dbReference>
<organism evidence="1 2">
    <name type="scientific">Streptomyces aureus</name>
    <dbReference type="NCBI Taxonomy" id="193461"/>
    <lineage>
        <taxon>Bacteria</taxon>
        <taxon>Bacillati</taxon>
        <taxon>Actinomycetota</taxon>
        <taxon>Actinomycetes</taxon>
        <taxon>Kitasatosporales</taxon>
        <taxon>Streptomycetaceae</taxon>
        <taxon>Streptomyces</taxon>
    </lineage>
</organism>
<gene>
    <name evidence="1" type="ORF">ACEG43_04140</name>
</gene>
<dbReference type="EMBL" id="JBGOSP010000002">
    <property type="protein sequence ID" value="MFA3835379.1"/>
    <property type="molecule type" value="Genomic_DNA"/>
</dbReference>
<sequence>MTEGVRRPTPRPTYEHPTVVRQEAAVRHLWGDEDGSGHVSDRVYVSSSDLHVLQFTLPPRGRYVHSAMNPTVFAADVAYTVLEGELILIDPEYGEVRPLAAGDIGFFRRDTWTHAVNPRHEPVRVLEFFSPPPSHDTASPYARSQPLLGETRYRDTRWSGRWPAARADREAASRIHVVREDGHLHWLPEDDGGHLAGTAVDTEYLTVTRGRLTPGHRGQEHVAADETVLYVTEGTVHLHLPGFAGPAWHRVEPHDAAYLPAGTRYQLMDFDGAGASYWAGAGRVPEGWRP</sequence>
<keyword evidence="2" id="KW-1185">Reference proteome</keyword>
<evidence type="ECO:0000313" key="2">
    <source>
        <dbReference type="Proteomes" id="UP001571476"/>
    </source>
</evidence>